<dbReference type="EMBL" id="CP036246">
    <property type="protein sequence ID" value="QEP41180.1"/>
    <property type="molecule type" value="Genomic_DNA"/>
</dbReference>
<evidence type="ECO:0000313" key="1">
    <source>
        <dbReference type="EMBL" id="OCL92823.1"/>
    </source>
</evidence>
<dbReference type="AlphaFoldDB" id="A0A1C0AZ65"/>
<protein>
    <submittedName>
        <fullName evidence="2">Uncharacterized protein</fullName>
    </submittedName>
</protein>
<gene>
    <name evidence="1" type="ORF">AAX28_00363</name>
    <name evidence="2" type="ORF">APORC_1608</name>
</gene>
<dbReference type="Proteomes" id="UP000093159">
    <property type="component" value="Unassembled WGS sequence"/>
</dbReference>
<evidence type="ECO:0000313" key="3">
    <source>
        <dbReference type="Proteomes" id="UP000093159"/>
    </source>
</evidence>
<dbReference type="Proteomes" id="UP000322644">
    <property type="component" value="Chromosome"/>
</dbReference>
<dbReference type="KEGG" id="apoc:APORC_1608"/>
<organism evidence="2 4">
    <name type="scientific">Arcobacter porcinus</name>
    <dbReference type="NCBI Taxonomy" id="1935204"/>
    <lineage>
        <taxon>Bacteria</taxon>
        <taxon>Pseudomonadati</taxon>
        <taxon>Campylobacterota</taxon>
        <taxon>Epsilonproteobacteria</taxon>
        <taxon>Campylobacterales</taxon>
        <taxon>Arcobacteraceae</taxon>
        <taxon>Arcobacter</taxon>
    </lineage>
</organism>
<sequence>MQMEISAEVILSQLAYSKNEASLNQAQKTIDNTKNYEKFAKHILTLNDHLKKLNAYVALSNSNDYFKIKCEENDSKEIIDAFHDIVWKWAEKYNVDLERLDRRPVYYILGTSK</sequence>
<reference evidence="2 4" key="2">
    <citation type="submission" date="2019-09" db="EMBL/GenBank/DDBJ databases">
        <title>Complete genome sequencing of four Arcobacter species reveals a diverse suite of mobile elements.</title>
        <authorList>
            <person name="Miller W.G."/>
            <person name="Yee E."/>
            <person name="Bono J.L."/>
        </authorList>
    </citation>
    <scope>NUCLEOTIDE SEQUENCE [LARGE SCALE GENOMIC DNA]</scope>
    <source>
        <strain evidence="2 4">CCUG 56899</strain>
    </source>
</reference>
<dbReference type="OrthoDB" id="5357605at2"/>
<evidence type="ECO:0000313" key="2">
    <source>
        <dbReference type="EMBL" id="QEP41180.1"/>
    </source>
</evidence>
<dbReference type="EMBL" id="LDIR01000001">
    <property type="protein sequence ID" value="OCL92823.1"/>
    <property type="molecule type" value="Genomic_DNA"/>
</dbReference>
<proteinExistence type="predicted"/>
<keyword evidence="3" id="KW-1185">Reference proteome</keyword>
<evidence type="ECO:0000313" key="4">
    <source>
        <dbReference type="Proteomes" id="UP000322644"/>
    </source>
</evidence>
<reference evidence="1 3" key="1">
    <citation type="submission" date="2015-05" db="EMBL/GenBank/DDBJ databases">
        <authorList>
            <person name="Rovetto F."/>
            <person name="Cocolin L."/>
            <person name="Illeghems K."/>
            <person name="Van Nieuwerburgh F."/>
            <person name="Houf K."/>
        </authorList>
    </citation>
    <scope>NUCLEOTIDE SEQUENCE [LARGE SCALE GENOMIC DNA]</scope>
    <source>
        <strain evidence="1 3">117434</strain>
    </source>
</reference>
<accession>A0A1C0AZ65</accession>
<name>A0A1C0AZ65_9BACT</name>
<reference evidence="2 4" key="3">
    <citation type="submission" date="2019-09" db="EMBL/GenBank/DDBJ databases">
        <title>Taxonomic note: a critical rebuttal of the proposed division of the genus Arcobacter into six genera, emended descriptions of Arcobacter anaerophilus and the genus Arcobacter, and an assessment of genus-level boundaries for Epsilonproteobacteria using in silico genomic comparator tools.</title>
        <authorList>
            <person name="On S.L.W."/>
            <person name="Miller W.G."/>
            <person name="Biggs P."/>
            <person name="Cornelius A."/>
            <person name="Vandamme P."/>
        </authorList>
    </citation>
    <scope>NUCLEOTIDE SEQUENCE [LARGE SCALE GENOMIC DNA]</scope>
    <source>
        <strain evidence="2 4">CCUG 56899</strain>
    </source>
</reference>
<dbReference type="RefSeq" id="WP_066171489.1">
    <property type="nucleotide sequence ID" value="NZ_CP036246.2"/>
</dbReference>